<dbReference type="PROSITE" id="PS50072">
    <property type="entry name" value="CSA_PPIASE_2"/>
    <property type="match status" value="1"/>
</dbReference>
<dbReference type="Gene3D" id="2.40.100.10">
    <property type="entry name" value="Cyclophilin-like"/>
    <property type="match status" value="1"/>
</dbReference>
<feature type="domain" description="PPIase cyclophilin-type" evidence="1">
    <location>
        <begin position="1"/>
        <end position="73"/>
    </location>
</feature>
<evidence type="ECO:0000259" key="1">
    <source>
        <dbReference type="PROSITE" id="PS50072"/>
    </source>
</evidence>
<sequence length="103" mass="11731">MPSGDNRNIESYGSLFCVSLSNLQFLDRPHLVVGKVLEGLDVIKRISRTGPNPELRLTDSDPRISVQISDAGEEEFSINYMKTDVDDIEREHRRWIEQAQTGK</sequence>
<dbReference type="EMBL" id="HBEM01001277">
    <property type="protein sequence ID" value="CAD8429854.1"/>
    <property type="molecule type" value="Transcribed_RNA"/>
</dbReference>
<accession>A0A7S0GQ22</accession>
<dbReference type="AlphaFoldDB" id="A0A7S0GQ22"/>
<dbReference type="InterPro" id="IPR029000">
    <property type="entry name" value="Cyclophilin-like_dom_sf"/>
</dbReference>
<protein>
    <recommendedName>
        <fullName evidence="1">PPIase cyclophilin-type domain-containing protein</fullName>
    </recommendedName>
</protein>
<dbReference type="GO" id="GO:0003755">
    <property type="term" value="F:peptidyl-prolyl cis-trans isomerase activity"/>
    <property type="evidence" value="ECO:0007669"/>
    <property type="project" value="InterPro"/>
</dbReference>
<evidence type="ECO:0000313" key="2">
    <source>
        <dbReference type="EMBL" id="CAD8429854.1"/>
    </source>
</evidence>
<proteinExistence type="predicted"/>
<dbReference type="SUPFAM" id="SSF50891">
    <property type="entry name" value="Cyclophilin-like"/>
    <property type="match status" value="1"/>
</dbReference>
<organism evidence="2">
    <name type="scientific">Amorphochlora amoebiformis</name>
    <dbReference type="NCBI Taxonomy" id="1561963"/>
    <lineage>
        <taxon>Eukaryota</taxon>
        <taxon>Sar</taxon>
        <taxon>Rhizaria</taxon>
        <taxon>Cercozoa</taxon>
        <taxon>Chlorarachniophyceae</taxon>
        <taxon>Amorphochlora</taxon>
    </lineage>
</organism>
<reference evidence="2" key="1">
    <citation type="submission" date="2021-01" db="EMBL/GenBank/DDBJ databases">
        <authorList>
            <person name="Corre E."/>
            <person name="Pelletier E."/>
            <person name="Niang G."/>
            <person name="Scheremetjew M."/>
            <person name="Finn R."/>
            <person name="Kale V."/>
            <person name="Holt S."/>
            <person name="Cochrane G."/>
            <person name="Meng A."/>
            <person name="Brown T."/>
            <person name="Cohen L."/>
        </authorList>
    </citation>
    <scope>NUCLEOTIDE SEQUENCE</scope>
    <source>
        <strain evidence="2">CCMP2058</strain>
    </source>
</reference>
<name>A0A7S0GQ22_9EUKA</name>
<dbReference type="Pfam" id="PF00160">
    <property type="entry name" value="Pro_isomerase"/>
    <property type="match status" value="1"/>
</dbReference>
<dbReference type="InterPro" id="IPR002130">
    <property type="entry name" value="Cyclophilin-type_PPIase_dom"/>
</dbReference>
<gene>
    <name evidence="2" type="ORF">LAMO00422_LOCUS943</name>
</gene>